<protein>
    <submittedName>
        <fullName evidence="1">Uncharacterized protein</fullName>
    </submittedName>
</protein>
<reference evidence="1" key="1">
    <citation type="submission" date="2022-11" db="EMBL/GenBank/DDBJ databases">
        <title>Genome Sequence of Nemania bipapillata.</title>
        <authorList>
            <person name="Buettner E."/>
        </authorList>
    </citation>
    <scope>NUCLEOTIDE SEQUENCE</scope>
    <source>
        <strain evidence="1">CP14</strain>
    </source>
</reference>
<proteinExistence type="predicted"/>
<gene>
    <name evidence="1" type="ORF">ONZ43_g1565</name>
</gene>
<name>A0ACC2J425_9PEZI</name>
<keyword evidence="2" id="KW-1185">Reference proteome</keyword>
<evidence type="ECO:0000313" key="1">
    <source>
        <dbReference type="EMBL" id="KAJ8122175.1"/>
    </source>
</evidence>
<dbReference type="EMBL" id="JAPESX010000277">
    <property type="protein sequence ID" value="KAJ8122175.1"/>
    <property type="molecule type" value="Genomic_DNA"/>
</dbReference>
<organism evidence="1 2">
    <name type="scientific">Nemania bipapillata</name>
    <dbReference type="NCBI Taxonomy" id="110536"/>
    <lineage>
        <taxon>Eukaryota</taxon>
        <taxon>Fungi</taxon>
        <taxon>Dikarya</taxon>
        <taxon>Ascomycota</taxon>
        <taxon>Pezizomycotina</taxon>
        <taxon>Sordariomycetes</taxon>
        <taxon>Xylariomycetidae</taxon>
        <taxon>Xylariales</taxon>
        <taxon>Xylariaceae</taxon>
        <taxon>Nemania</taxon>
    </lineage>
</organism>
<sequence>MIGLEKVKKSVRDMITQVGHNRMREFMDLPPLQESLNKVFLGNPGTGKTTVARLYGQILVELGVLSNGEVVMKTPVDFIAAHAGGSENRTKAILDSTKGKVLVIDEAYGLSGTRQGAKGTRGLTDSYRSSIIDTLVSNVQGQAGDDRCILLLGYKDKMEEMYQDANPGFKRRFPLDNAFVFEDFTTGQLRQIWAQKLQTRGFSASKEAEDTAIEILERQRHRLNFGNAGEVDIILDAAQKRCLGRIQNTASSANGSIHLEPADVNPDYRRLAKASIDVEELFKGVVGCEKVKETIKAWPTVIKNAKERNMDIYELFSMNFAFTGPPGTGKTTTAKNIGTILYDLGLLATDEVNTISANELVGEYVGHTGPKVRRQFEASLGKVLFIDEAYRLSNSSHYGQEAIDEIVTCLTEDKFKNHLVVIFAGYEGHIKAFLNQNPGLASRVPEQLNFPPLTSNAAIELLCMHLNKGGFCANSLKNGGSAQIVVAMESLVSLGNWANGRSVENLSKDIKRVMLTVDQNSQNLHIKEETIVARIGIMRQKLIQQLPSHNFNQPKSPSPPVASDTMNASEPQLLITENELLPEEQITENKGGPAEPTTKGPKRTFAETSLDQTPDRTIKAPKNSANPSPATFLNPFSLLPSGPATFLSNPFASLLPANPATPSLPGSNINQNPGSGRG</sequence>
<evidence type="ECO:0000313" key="2">
    <source>
        <dbReference type="Proteomes" id="UP001153334"/>
    </source>
</evidence>
<dbReference type="Proteomes" id="UP001153334">
    <property type="component" value="Unassembled WGS sequence"/>
</dbReference>
<accession>A0ACC2J425</accession>
<comment type="caution">
    <text evidence="1">The sequence shown here is derived from an EMBL/GenBank/DDBJ whole genome shotgun (WGS) entry which is preliminary data.</text>
</comment>